<evidence type="ECO:0000256" key="4">
    <source>
        <dbReference type="ARBA" id="ARBA00022989"/>
    </source>
</evidence>
<dbReference type="PIRSF" id="PIRSF006324">
    <property type="entry name" value="LeuE"/>
    <property type="match status" value="1"/>
</dbReference>
<evidence type="ECO:0000256" key="2">
    <source>
        <dbReference type="ARBA" id="ARBA00022475"/>
    </source>
</evidence>
<protein>
    <submittedName>
        <fullName evidence="7">Amino acid transporter</fullName>
    </submittedName>
</protein>
<dbReference type="PANTHER" id="PTHR30086:SF20">
    <property type="entry name" value="ARGININE EXPORTER PROTEIN ARGO-RELATED"/>
    <property type="match status" value="1"/>
</dbReference>
<keyword evidence="4 6" id="KW-1133">Transmembrane helix</keyword>
<evidence type="ECO:0000256" key="6">
    <source>
        <dbReference type="SAM" id="Phobius"/>
    </source>
</evidence>
<feature type="transmembrane region" description="Helical" evidence="6">
    <location>
        <begin position="123"/>
        <end position="144"/>
    </location>
</feature>
<feature type="transmembrane region" description="Helical" evidence="6">
    <location>
        <begin position="164"/>
        <end position="185"/>
    </location>
</feature>
<evidence type="ECO:0000313" key="7">
    <source>
        <dbReference type="EMBL" id="GLQ16783.1"/>
    </source>
</evidence>
<reference evidence="7" key="1">
    <citation type="journal article" date="2014" name="Int. J. Syst. Evol. Microbiol.">
        <title>Complete genome of a new Firmicutes species belonging to the dominant human colonic microbiota ('Ruminococcus bicirculans') reveals two chromosomes and a selective capacity to utilize plant glucans.</title>
        <authorList>
            <consortium name="NISC Comparative Sequencing Program"/>
            <person name="Wegmann U."/>
            <person name="Louis P."/>
            <person name="Goesmann A."/>
            <person name="Henrissat B."/>
            <person name="Duncan S.H."/>
            <person name="Flint H.J."/>
        </authorList>
    </citation>
    <scope>NUCLEOTIDE SEQUENCE</scope>
    <source>
        <strain evidence="7">NBRC 107169</strain>
    </source>
</reference>
<organism evidence="7 8">
    <name type="scientific">Maritalea porphyrae</name>
    <dbReference type="NCBI Taxonomy" id="880732"/>
    <lineage>
        <taxon>Bacteria</taxon>
        <taxon>Pseudomonadati</taxon>
        <taxon>Pseudomonadota</taxon>
        <taxon>Alphaproteobacteria</taxon>
        <taxon>Hyphomicrobiales</taxon>
        <taxon>Devosiaceae</taxon>
        <taxon>Maritalea</taxon>
    </lineage>
</organism>
<dbReference type="InterPro" id="IPR001123">
    <property type="entry name" value="LeuE-type"/>
</dbReference>
<feature type="transmembrane region" description="Helical" evidence="6">
    <location>
        <begin position="49"/>
        <end position="74"/>
    </location>
</feature>
<dbReference type="RefSeq" id="WP_284362518.1">
    <property type="nucleotide sequence ID" value="NZ_BSNI01000002.1"/>
</dbReference>
<proteinExistence type="predicted"/>
<gene>
    <name evidence="7" type="ORF">GCM10007879_10320</name>
</gene>
<feature type="transmembrane region" description="Helical" evidence="6">
    <location>
        <begin position="80"/>
        <end position="102"/>
    </location>
</feature>
<dbReference type="Pfam" id="PF01810">
    <property type="entry name" value="LysE"/>
    <property type="match status" value="1"/>
</dbReference>
<keyword evidence="3 6" id="KW-0812">Transmembrane</keyword>
<feature type="transmembrane region" description="Helical" evidence="6">
    <location>
        <begin position="12"/>
        <end position="37"/>
    </location>
</feature>
<name>A0ABQ5UNI4_9HYPH</name>
<dbReference type="PANTHER" id="PTHR30086">
    <property type="entry name" value="ARGININE EXPORTER PROTEIN ARGO"/>
    <property type="match status" value="1"/>
</dbReference>
<accession>A0ABQ5UNI4</accession>
<comment type="caution">
    <text evidence="7">The sequence shown here is derived from an EMBL/GenBank/DDBJ whole genome shotgun (WGS) entry which is preliminary data.</text>
</comment>
<evidence type="ECO:0000313" key="8">
    <source>
        <dbReference type="Proteomes" id="UP001161405"/>
    </source>
</evidence>
<dbReference type="EMBL" id="BSNI01000002">
    <property type="protein sequence ID" value="GLQ16783.1"/>
    <property type="molecule type" value="Genomic_DNA"/>
</dbReference>
<dbReference type="Proteomes" id="UP001161405">
    <property type="component" value="Unassembled WGS sequence"/>
</dbReference>
<evidence type="ECO:0000256" key="1">
    <source>
        <dbReference type="ARBA" id="ARBA00004651"/>
    </source>
</evidence>
<keyword evidence="5 6" id="KW-0472">Membrane</keyword>
<evidence type="ECO:0000256" key="5">
    <source>
        <dbReference type="ARBA" id="ARBA00023136"/>
    </source>
</evidence>
<sequence length="220" mass="23803">MHDLLHIFLPEWPMLMAFSAAAIILAITPGPDMALFLSRAINFGKAHGIMAMLGALTGVMIHTALVVFGVSVLITTAPIAFFALKIVGALYLLWLAISALRAGQNFALAKKNDGAKPKLKNSYLTGLGINLLNPKIVLFFITFLPQFVSSADPYAAYKLFSLGILFNIISLPLLIMMIFGADWLAIALTKSKWVGRAMNYGFAAIFASFAAVILTAQTRH</sequence>
<evidence type="ECO:0000256" key="3">
    <source>
        <dbReference type="ARBA" id="ARBA00022692"/>
    </source>
</evidence>
<keyword evidence="8" id="KW-1185">Reference proteome</keyword>
<keyword evidence="2" id="KW-1003">Cell membrane</keyword>
<reference evidence="7" key="2">
    <citation type="submission" date="2023-01" db="EMBL/GenBank/DDBJ databases">
        <title>Draft genome sequence of Maritalea porphyrae strain NBRC 107169.</title>
        <authorList>
            <person name="Sun Q."/>
            <person name="Mori K."/>
        </authorList>
    </citation>
    <scope>NUCLEOTIDE SEQUENCE</scope>
    <source>
        <strain evidence="7">NBRC 107169</strain>
    </source>
</reference>
<comment type="subcellular location">
    <subcellularLocation>
        <location evidence="1">Cell membrane</location>
        <topology evidence="1">Multi-pass membrane protein</topology>
    </subcellularLocation>
</comment>
<feature type="transmembrane region" description="Helical" evidence="6">
    <location>
        <begin position="197"/>
        <end position="216"/>
    </location>
</feature>